<gene>
    <name evidence="3" type="ORF">Q8A67_023610</name>
</gene>
<comment type="caution">
    <text evidence="3">The sequence shown here is derived from an EMBL/GenBank/DDBJ whole genome shotgun (WGS) entry which is preliminary data.</text>
</comment>
<dbReference type="PANTHER" id="PTHR21468:SF1">
    <property type="entry name" value="COILED-COIL DOMAIN-CONTAINING PROTEIN 83"/>
    <property type="match status" value="1"/>
</dbReference>
<sequence>MSNTSDTTSLSEAFIQFQVQVKKKEIQDSEEEVSQLQDKKQKLIKLQEKLREEHRGHVRKLQKQMKEQESNLEQRQQEDEEQVERMAQDNLELKHKHEKQLEELCCKLAKLQMQVKELQAEREALLQYKNEGSIKDKQKIEKLEKNIALTQGIFQEISGYFQKSLVVTIDETNQKVSRRLKDGIQLAFERANENLDNNIKLEIKEMSSQKKQVSLYKEKVAELESTVQKLEEEIVDFVSLIPGNEFLAQSTSFGSHDTHNMDRNIMKISLEETSEMVDRPPYPLQQLAEAAQEKSETTASTSSTLPDYTKMLSSQTDFTGLTHLGLLEQKLLCVIGKASPLHPPPNDPADMGEMMKTEKWPVTTDIIHRKFKQSVSQSGEADESVNNICEMQQLLDKN</sequence>
<accession>A0AA88P7U8</accession>
<dbReference type="Proteomes" id="UP001187343">
    <property type="component" value="Unassembled WGS sequence"/>
</dbReference>
<proteinExistence type="predicted"/>
<reference evidence="3" key="1">
    <citation type="submission" date="2023-08" db="EMBL/GenBank/DDBJ databases">
        <title>Chromosome-level Genome Assembly of mud carp (Cirrhinus molitorella).</title>
        <authorList>
            <person name="Liu H."/>
        </authorList>
    </citation>
    <scope>NUCLEOTIDE SEQUENCE</scope>
    <source>
        <strain evidence="3">Prfri</strain>
        <tissue evidence="3">Muscle</tissue>
    </source>
</reference>
<dbReference type="AlphaFoldDB" id="A0AA88P7U8"/>
<feature type="coiled-coil region" evidence="1">
    <location>
        <begin position="192"/>
        <end position="240"/>
    </location>
</feature>
<name>A0AA88P7U8_9TELE</name>
<dbReference type="PANTHER" id="PTHR21468">
    <property type="entry name" value="HSD9"/>
    <property type="match status" value="1"/>
</dbReference>
<keyword evidence="4" id="KW-1185">Reference proteome</keyword>
<dbReference type="EMBL" id="JAUYZG010000023">
    <property type="protein sequence ID" value="KAK2871083.1"/>
    <property type="molecule type" value="Genomic_DNA"/>
</dbReference>
<evidence type="ECO:0000313" key="3">
    <source>
        <dbReference type="EMBL" id="KAK2871083.1"/>
    </source>
</evidence>
<evidence type="ECO:0000313" key="4">
    <source>
        <dbReference type="Proteomes" id="UP001187343"/>
    </source>
</evidence>
<keyword evidence="1" id="KW-0175">Coiled coil</keyword>
<evidence type="ECO:0000256" key="1">
    <source>
        <dbReference type="SAM" id="Coils"/>
    </source>
</evidence>
<feature type="region of interest" description="Disordered" evidence="2">
    <location>
        <begin position="53"/>
        <end position="85"/>
    </location>
</feature>
<protein>
    <submittedName>
        <fullName evidence="3">Uncharacterized protein</fullName>
    </submittedName>
</protein>
<evidence type="ECO:0000256" key="2">
    <source>
        <dbReference type="SAM" id="MobiDB-lite"/>
    </source>
</evidence>
<organism evidence="3 4">
    <name type="scientific">Cirrhinus molitorella</name>
    <name type="common">mud carp</name>
    <dbReference type="NCBI Taxonomy" id="172907"/>
    <lineage>
        <taxon>Eukaryota</taxon>
        <taxon>Metazoa</taxon>
        <taxon>Chordata</taxon>
        <taxon>Craniata</taxon>
        <taxon>Vertebrata</taxon>
        <taxon>Euteleostomi</taxon>
        <taxon>Actinopterygii</taxon>
        <taxon>Neopterygii</taxon>
        <taxon>Teleostei</taxon>
        <taxon>Ostariophysi</taxon>
        <taxon>Cypriniformes</taxon>
        <taxon>Cyprinidae</taxon>
        <taxon>Labeoninae</taxon>
        <taxon>Labeonini</taxon>
        <taxon>Cirrhinus</taxon>
    </lineage>
</organism>
<dbReference type="InterPro" id="IPR026702">
    <property type="entry name" value="CCDC83"/>
</dbReference>